<evidence type="ECO:0000313" key="4">
    <source>
        <dbReference type="Proteomes" id="UP000578531"/>
    </source>
</evidence>
<dbReference type="PANTHER" id="PTHR14374">
    <property type="entry name" value="FOIE GRAS"/>
    <property type="match status" value="1"/>
</dbReference>
<feature type="region of interest" description="Disordered" evidence="1">
    <location>
        <begin position="252"/>
        <end position="277"/>
    </location>
</feature>
<comment type="caution">
    <text evidence="3">The sequence shown here is derived from an EMBL/GenBank/DDBJ whole genome shotgun (WGS) entry which is preliminary data.</text>
</comment>
<dbReference type="OrthoDB" id="6278596at2759"/>
<evidence type="ECO:0000259" key="2">
    <source>
        <dbReference type="Pfam" id="PF07919"/>
    </source>
</evidence>
<dbReference type="EMBL" id="JACCJC010000080">
    <property type="protein sequence ID" value="KAF6227820.1"/>
    <property type="molecule type" value="Genomic_DNA"/>
</dbReference>
<dbReference type="RefSeq" id="XP_037159311.1">
    <property type="nucleotide sequence ID" value="XM_037313796.1"/>
</dbReference>
<reference evidence="3 4" key="1">
    <citation type="journal article" date="2020" name="Genomics">
        <title>Complete, high-quality genomes from long-read metagenomic sequencing of two wolf lichen thalli reveals enigmatic genome architecture.</title>
        <authorList>
            <person name="McKenzie S.K."/>
            <person name="Walston R.F."/>
            <person name="Allen J.L."/>
        </authorList>
    </citation>
    <scope>NUCLEOTIDE SEQUENCE [LARGE SCALE GENOMIC DNA]</scope>
    <source>
        <strain evidence="3">WasteWater2</strain>
    </source>
</reference>
<feature type="domain" description="Gryzun putative trafficking through Golgi" evidence="2">
    <location>
        <begin position="7"/>
        <end position="595"/>
    </location>
</feature>
<evidence type="ECO:0000256" key="1">
    <source>
        <dbReference type="SAM" id="MobiDB-lite"/>
    </source>
</evidence>
<dbReference type="InterPro" id="IPR012880">
    <property type="entry name" value="Gryzun"/>
</dbReference>
<name>A0A8H6CQ48_9LECA</name>
<protein>
    <recommendedName>
        <fullName evidence="2">Gryzun putative trafficking through Golgi domain-containing protein</fullName>
    </recommendedName>
</protein>
<sequence length="598" mass="65220">MLANPRTVSATFAFGVTEGNVGVSLPSQLIITSRTHKDSTPILVSQVKVAFEGGLRSFNIQHELTEKPEASTSDGLAHLHRISLQKASSDATSLPSSPNFSPGSQPLIGVADLEIAPGVTKALSLDHVPRDPGDVEVASITLCMSVVDFDMEVVITEQEQIHQETLWVKSPLGLLPKKAKVGRSSVVKILPKPPKMQIQALGLSPNYFTDEDITIEIEATNEEEEETNVSIDARLLAPSGILPTLRWALDEGEDSREVAPEDPPDPSSIDSSSKSIGNLAPMANRRHTLCIQGSPVAADYILEVKARYHVLSDPETPIIKSFSTKIGVVTPFKANHSFLPRIHCEPWPSYFNADGLDENSKNDAGEMEVAKGLTQEWSLTSRIASLANVSLMIQSVEPQVVEIHEGAICSISSASGDTVAASMISPNDFQAHDFVILAQKSDLEDRRSTFVDLRLEIKWHRDGFQGPPVVTHLSVPELVIPFGEPRVLASARSGNVPAGAINLDYVIENPSMYALPFQLTMDISEEFAFSGPKNVTLQLVPLSRHNIRYVILPHVKGLWISPQFRVFDTHFQKSLKVNATEGMKSDKKGVSIWVDTDS</sequence>
<dbReference type="Pfam" id="PF07919">
    <property type="entry name" value="Gryzun"/>
    <property type="match status" value="1"/>
</dbReference>
<feature type="compositionally biased region" description="Low complexity" evidence="1">
    <location>
        <begin position="267"/>
        <end position="276"/>
    </location>
</feature>
<accession>A0A8H6CQ48</accession>
<gene>
    <name evidence="3" type="ORF">HO173_011922</name>
</gene>
<dbReference type="Proteomes" id="UP000578531">
    <property type="component" value="Unassembled WGS sequence"/>
</dbReference>
<evidence type="ECO:0000313" key="3">
    <source>
        <dbReference type="EMBL" id="KAF6227820.1"/>
    </source>
</evidence>
<feature type="compositionally biased region" description="Acidic residues" evidence="1">
    <location>
        <begin position="252"/>
        <end position="264"/>
    </location>
</feature>
<dbReference type="AlphaFoldDB" id="A0A8H6CQ48"/>
<dbReference type="PANTHER" id="PTHR14374:SF0">
    <property type="entry name" value="TRAFFICKING PROTEIN PARTICLE COMPLEX SUBUNIT 11"/>
    <property type="match status" value="1"/>
</dbReference>
<proteinExistence type="predicted"/>
<organism evidence="3 4">
    <name type="scientific">Letharia columbiana</name>
    <dbReference type="NCBI Taxonomy" id="112416"/>
    <lineage>
        <taxon>Eukaryota</taxon>
        <taxon>Fungi</taxon>
        <taxon>Dikarya</taxon>
        <taxon>Ascomycota</taxon>
        <taxon>Pezizomycotina</taxon>
        <taxon>Lecanoromycetes</taxon>
        <taxon>OSLEUM clade</taxon>
        <taxon>Lecanoromycetidae</taxon>
        <taxon>Lecanorales</taxon>
        <taxon>Lecanorineae</taxon>
        <taxon>Parmeliaceae</taxon>
        <taxon>Letharia</taxon>
    </lineage>
</organism>
<dbReference type="GeneID" id="59293560"/>
<keyword evidence="4" id="KW-1185">Reference proteome</keyword>